<keyword evidence="2" id="KW-0680">Restriction system</keyword>
<dbReference type="InterPro" id="IPR044946">
    <property type="entry name" value="Restrct_endonuc_typeI_TRD_sf"/>
</dbReference>
<comment type="caution">
    <text evidence="6">The sequence shown here is derived from an EMBL/GenBank/DDBJ whole genome shotgun (WGS) entry which is preliminary data.</text>
</comment>
<dbReference type="Gene3D" id="3.90.220.20">
    <property type="entry name" value="DNA methylase specificity domains"/>
    <property type="match status" value="2"/>
</dbReference>
<dbReference type="GO" id="GO:0003677">
    <property type="term" value="F:DNA binding"/>
    <property type="evidence" value="ECO:0007669"/>
    <property type="project" value="UniProtKB-KW"/>
</dbReference>
<dbReference type="Proteomes" id="UP000070572">
    <property type="component" value="Unassembled WGS sequence"/>
</dbReference>
<accession>A0AB34X1G2</accession>
<comment type="similarity">
    <text evidence="1">Belongs to the type-I restriction system S methylase family.</text>
</comment>
<evidence type="ECO:0000256" key="1">
    <source>
        <dbReference type="ARBA" id="ARBA00010923"/>
    </source>
</evidence>
<evidence type="ECO:0000256" key="2">
    <source>
        <dbReference type="ARBA" id="ARBA00022747"/>
    </source>
</evidence>
<dbReference type="AlphaFoldDB" id="A0AB34X1G2"/>
<dbReference type="EMBL" id="LSDN01000005">
    <property type="protein sequence ID" value="KXB81821.1"/>
    <property type="molecule type" value="Genomic_DNA"/>
</dbReference>
<feature type="domain" description="Type I restriction modification DNA specificity" evidence="5">
    <location>
        <begin position="15"/>
        <end position="167"/>
    </location>
</feature>
<dbReference type="SUPFAM" id="SSF116734">
    <property type="entry name" value="DNA methylase specificity domain"/>
    <property type="match status" value="2"/>
</dbReference>
<dbReference type="Pfam" id="PF01420">
    <property type="entry name" value="Methylase_S"/>
    <property type="match status" value="2"/>
</dbReference>
<dbReference type="CDD" id="cd17291">
    <property type="entry name" value="RMtype1_S_MgeORF438P-TRD-CR_like"/>
    <property type="match status" value="1"/>
</dbReference>
<comment type="subunit">
    <text evidence="4">The methyltransferase is composed of M and S polypeptides.</text>
</comment>
<evidence type="ECO:0000259" key="5">
    <source>
        <dbReference type="Pfam" id="PF01420"/>
    </source>
</evidence>
<evidence type="ECO:0000313" key="7">
    <source>
        <dbReference type="Proteomes" id="UP000070572"/>
    </source>
</evidence>
<sequence length="375" mass="42072">MSRIEDLIAKYCPNGVDEKLISDVAELERGKYISKKTAIPGDIPVIAGGRGPAYWHNEANRSGELLTVAGSGAYAGFVQYWDSPIFVSDAFSIITNPQVNTRFLYHWLKNQQDFLHSLKKGSGVAHVYPKDIAKLKIPVPPLEVQEEIVRILDSFTELEANLQTELEARRKQYEYYRNSLRDVSNQENRLGKKVEIIALEETCNISAGGDAPKESMGKSKTDKFKVPIVSNGIGENALYGYTDIAKINTPAVTIAARGTIGYAEYRDYPYFPIIRLLTAIPKDTSLLNTKYLYYCLQGKKYQLPNGGIPQLTAPQLKKVKIPVPPLSEQERIVAILDKFDALVNDLSSGLPAEITARRKQYEYYRDRLLTFTPAK</sequence>
<feature type="domain" description="Type I restriction modification DNA specificity" evidence="5">
    <location>
        <begin position="192"/>
        <end position="355"/>
    </location>
</feature>
<dbReference type="PANTHER" id="PTHR43140">
    <property type="entry name" value="TYPE-1 RESTRICTION ENZYME ECOKI SPECIFICITY PROTEIN"/>
    <property type="match status" value="1"/>
</dbReference>
<dbReference type="InterPro" id="IPR000055">
    <property type="entry name" value="Restrct_endonuc_typeI_TRD"/>
</dbReference>
<evidence type="ECO:0000256" key="4">
    <source>
        <dbReference type="ARBA" id="ARBA00038652"/>
    </source>
</evidence>
<dbReference type="PANTHER" id="PTHR43140:SF1">
    <property type="entry name" value="TYPE I RESTRICTION ENZYME ECOKI SPECIFICITY SUBUNIT"/>
    <property type="match status" value="1"/>
</dbReference>
<dbReference type="InterPro" id="IPR051212">
    <property type="entry name" value="Type-I_RE_S_subunit"/>
</dbReference>
<dbReference type="GO" id="GO:0009307">
    <property type="term" value="P:DNA restriction-modification system"/>
    <property type="evidence" value="ECO:0007669"/>
    <property type="project" value="UniProtKB-KW"/>
</dbReference>
<name>A0AB34X1G2_9ACTO</name>
<evidence type="ECO:0000256" key="3">
    <source>
        <dbReference type="ARBA" id="ARBA00023125"/>
    </source>
</evidence>
<gene>
    <name evidence="6" type="ORF">HMPREF1862_00248</name>
</gene>
<reference evidence="6 7" key="1">
    <citation type="submission" date="2016-01" db="EMBL/GenBank/DDBJ databases">
        <authorList>
            <person name="Mitreva M."/>
            <person name="Pepin K.H."/>
            <person name="Mihindukulasuriya K.A."/>
            <person name="Fulton R."/>
            <person name="Fronick C."/>
            <person name="O'Laughlin M."/>
            <person name="Miner T."/>
            <person name="Herter B."/>
            <person name="Rosa B.A."/>
            <person name="Cordes M."/>
            <person name="Tomlinson C."/>
            <person name="Wollam A."/>
            <person name="Palsikar V.B."/>
            <person name="Mardis E.R."/>
            <person name="Wilson R.K."/>
        </authorList>
    </citation>
    <scope>NUCLEOTIDE SEQUENCE [LARGE SCALE GENOMIC DNA]</scope>
    <source>
        <strain evidence="6 7">DNF00696</strain>
    </source>
</reference>
<protein>
    <submittedName>
        <fullName evidence="6">Type I restriction modification DNA specificity domain protein</fullName>
    </submittedName>
</protein>
<keyword evidence="3" id="KW-0238">DNA-binding</keyword>
<organism evidence="6 7">
    <name type="scientific">Varibaculum cambriense</name>
    <dbReference type="NCBI Taxonomy" id="184870"/>
    <lineage>
        <taxon>Bacteria</taxon>
        <taxon>Bacillati</taxon>
        <taxon>Actinomycetota</taxon>
        <taxon>Actinomycetes</taxon>
        <taxon>Actinomycetales</taxon>
        <taxon>Actinomycetaceae</taxon>
        <taxon>Varibaculum</taxon>
    </lineage>
</organism>
<proteinExistence type="inferred from homology"/>
<evidence type="ECO:0000313" key="6">
    <source>
        <dbReference type="EMBL" id="KXB81821.1"/>
    </source>
</evidence>